<name>A0A1W6N6A2_9PROT</name>
<evidence type="ECO:0000313" key="3">
    <source>
        <dbReference type="Proteomes" id="UP000237351"/>
    </source>
</evidence>
<sequence>MRIAVSGTHFMGKSTLIEDFINKHPHYKCESEPYYKLQDETVMELSLEPSLESFLEQLDYSITQLNEYANEQNIIFDRCPVDFLAYAMCVLEQDCLDINESEVSEKFDDVKEALNNLDLIIFLPITNENPIEYTEEDADYRRAVDTCFKKIYRDDLYDIFPNYRHPQIIEISGNRIVRLKKLANSLLNEGRD</sequence>
<dbReference type="RefSeq" id="WP_085784994.1">
    <property type="nucleotide sequence ID" value="NZ_CP008743.1"/>
</dbReference>
<feature type="domain" description="NadR/Ttd14 AAA" evidence="1">
    <location>
        <begin position="2"/>
        <end position="154"/>
    </location>
</feature>
<keyword evidence="3" id="KW-1185">Reference proteome</keyword>
<evidence type="ECO:0000313" key="2">
    <source>
        <dbReference type="EMBL" id="ARN85425.1"/>
    </source>
</evidence>
<dbReference type="InterPro" id="IPR038727">
    <property type="entry name" value="NadR/Ttd14_AAA_dom"/>
</dbReference>
<dbReference type="EMBL" id="CP008743">
    <property type="protein sequence ID" value="ARN85425.1"/>
    <property type="molecule type" value="Genomic_DNA"/>
</dbReference>
<evidence type="ECO:0000259" key="1">
    <source>
        <dbReference type="Pfam" id="PF13521"/>
    </source>
</evidence>
<dbReference type="Gene3D" id="3.40.50.300">
    <property type="entry name" value="P-loop containing nucleotide triphosphate hydrolases"/>
    <property type="match status" value="1"/>
</dbReference>
<dbReference type="AlphaFoldDB" id="A0A1W6N6A2"/>
<dbReference type="Pfam" id="PF13521">
    <property type="entry name" value="AAA_28"/>
    <property type="match status" value="1"/>
</dbReference>
<proteinExistence type="predicted"/>
<dbReference type="Proteomes" id="UP000237351">
    <property type="component" value="Chromosome"/>
</dbReference>
<gene>
    <name evidence="2" type="ORF">GQ61_09155</name>
</gene>
<dbReference type="OrthoDB" id="7351510at2"/>
<organism evidence="2 3">
    <name type="scientific">Candidatus Nucleicultrix amoebiphila FS5</name>
    <dbReference type="NCBI Taxonomy" id="1414854"/>
    <lineage>
        <taxon>Bacteria</taxon>
        <taxon>Pseudomonadati</taxon>
        <taxon>Pseudomonadota</taxon>
        <taxon>Alphaproteobacteria</taxon>
        <taxon>Holosporales</taxon>
        <taxon>Candidatus Nucleicultricaceae</taxon>
        <taxon>Candidatus Nucleicultrix</taxon>
    </lineage>
</organism>
<dbReference type="STRING" id="1414854.GQ61_09155"/>
<reference evidence="2 3" key="1">
    <citation type="submission" date="2014-06" db="EMBL/GenBank/DDBJ databases">
        <title>The genome of the endonuclear symbiont Nucleicultrix amoebiphila.</title>
        <authorList>
            <person name="Schulz F."/>
            <person name="Horn M."/>
        </authorList>
    </citation>
    <scope>NUCLEOTIDE SEQUENCE [LARGE SCALE GENOMIC DNA]</scope>
    <source>
        <strain evidence="2 3">FS5</strain>
    </source>
</reference>
<dbReference type="InterPro" id="IPR027417">
    <property type="entry name" value="P-loop_NTPase"/>
</dbReference>
<protein>
    <recommendedName>
        <fullName evidence="1">NadR/Ttd14 AAA domain-containing protein</fullName>
    </recommendedName>
</protein>
<dbReference type="KEGG" id="naf:GQ61_09155"/>
<dbReference type="SUPFAM" id="SSF52540">
    <property type="entry name" value="P-loop containing nucleoside triphosphate hydrolases"/>
    <property type="match status" value="1"/>
</dbReference>
<accession>A0A1W6N6A2</accession>